<dbReference type="EMBL" id="JAIWYP010000003">
    <property type="protein sequence ID" value="KAH3854631.1"/>
    <property type="molecule type" value="Genomic_DNA"/>
</dbReference>
<name>A0A9D4LAM7_DREPO</name>
<accession>A0A9D4LAM7</accession>
<dbReference type="Proteomes" id="UP000828390">
    <property type="component" value="Unassembled WGS sequence"/>
</dbReference>
<gene>
    <name evidence="2" type="ORF">DPMN_097176</name>
</gene>
<evidence type="ECO:0000313" key="2">
    <source>
        <dbReference type="EMBL" id="KAH3854631.1"/>
    </source>
</evidence>
<comment type="caution">
    <text evidence="2">The sequence shown here is derived from an EMBL/GenBank/DDBJ whole genome shotgun (WGS) entry which is preliminary data.</text>
</comment>
<dbReference type="AlphaFoldDB" id="A0A9D4LAM7"/>
<reference evidence="2" key="2">
    <citation type="submission" date="2020-11" db="EMBL/GenBank/DDBJ databases">
        <authorList>
            <person name="McCartney M.A."/>
            <person name="Auch B."/>
            <person name="Kono T."/>
            <person name="Mallez S."/>
            <person name="Becker A."/>
            <person name="Gohl D.M."/>
            <person name="Silverstein K.A.T."/>
            <person name="Koren S."/>
            <person name="Bechman K.B."/>
            <person name="Herman A."/>
            <person name="Abrahante J.E."/>
            <person name="Garbe J."/>
        </authorList>
    </citation>
    <scope>NUCLEOTIDE SEQUENCE</scope>
    <source>
        <strain evidence="2">Duluth1</strain>
        <tissue evidence="2">Whole animal</tissue>
    </source>
</reference>
<feature type="compositionally biased region" description="Basic and acidic residues" evidence="1">
    <location>
        <begin position="42"/>
        <end position="52"/>
    </location>
</feature>
<evidence type="ECO:0000313" key="3">
    <source>
        <dbReference type="Proteomes" id="UP000828390"/>
    </source>
</evidence>
<evidence type="ECO:0000256" key="1">
    <source>
        <dbReference type="SAM" id="MobiDB-lite"/>
    </source>
</evidence>
<proteinExistence type="predicted"/>
<feature type="region of interest" description="Disordered" evidence="1">
    <location>
        <begin position="35"/>
        <end position="56"/>
    </location>
</feature>
<keyword evidence="3" id="KW-1185">Reference proteome</keyword>
<sequence>MMSGKAVARAVRGHFLVDTALNAILLQKTVGITHSAMSTSDEENKSSEKGSDMDLDSFEENIKIKTSAENKQGVTEDDDALEYFFLRK</sequence>
<protein>
    <submittedName>
        <fullName evidence="2">Uncharacterized protein</fullName>
    </submittedName>
</protein>
<reference evidence="2" key="1">
    <citation type="journal article" date="2019" name="bioRxiv">
        <title>The Genome of the Zebra Mussel, Dreissena polymorpha: A Resource for Invasive Species Research.</title>
        <authorList>
            <person name="McCartney M.A."/>
            <person name="Auch B."/>
            <person name="Kono T."/>
            <person name="Mallez S."/>
            <person name="Zhang Y."/>
            <person name="Obille A."/>
            <person name="Becker A."/>
            <person name="Abrahante J.E."/>
            <person name="Garbe J."/>
            <person name="Badalamenti J.P."/>
            <person name="Herman A."/>
            <person name="Mangelson H."/>
            <person name="Liachko I."/>
            <person name="Sullivan S."/>
            <person name="Sone E.D."/>
            <person name="Koren S."/>
            <person name="Silverstein K.A.T."/>
            <person name="Beckman K.B."/>
            <person name="Gohl D.M."/>
        </authorList>
    </citation>
    <scope>NUCLEOTIDE SEQUENCE</scope>
    <source>
        <strain evidence="2">Duluth1</strain>
        <tissue evidence="2">Whole animal</tissue>
    </source>
</reference>
<organism evidence="2 3">
    <name type="scientific">Dreissena polymorpha</name>
    <name type="common">Zebra mussel</name>
    <name type="synonym">Mytilus polymorpha</name>
    <dbReference type="NCBI Taxonomy" id="45954"/>
    <lineage>
        <taxon>Eukaryota</taxon>
        <taxon>Metazoa</taxon>
        <taxon>Spiralia</taxon>
        <taxon>Lophotrochozoa</taxon>
        <taxon>Mollusca</taxon>
        <taxon>Bivalvia</taxon>
        <taxon>Autobranchia</taxon>
        <taxon>Heteroconchia</taxon>
        <taxon>Euheterodonta</taxon>
        <taxon>Imparidentia</taxon>
        <taxon>Neoheterodontei</taxon>
        <taxon>Myida</taxon>
        <taxon>Dreissenoidea</taxon>
        <taxon>Dreissenidae</taxon>
        <taxon>Dreissena</taxon>
    </lineage>
</organism>